<dbReference type="Proteomes" id="UP000029120">
    <property type="component" value="Unassembled WGS sequence"/>
</dbReference>
<keyword evidence="6" id="KW-1185">Reference proteome</keyword>
<comment type="similarity">
    <text evidence="1">Belongs to the universal ribosomal protein uL4 family.</text>
</comment>
<keyword evidence="3" id="KW-0687">Ribonucleoprotein</keyword>
<dbReference type="Gene3D" id="3.40.1370.10">
    <property type="match status" value="1"/>
</dbReference>
<keyword evidence="2" id="KW-0689">Ribosomal protein</keyword>
<evidence type="ECO:0000256" key="2">
    <source>
        <dbReference type="ARBA" id="ARBA00022980"/>
    </source>
</evidence>
<dbReference type="SUPFAM" id="SSF52166">
    <property type="entry name" value="Ribosomal protein L4"/>
    <property type="match status" value="1"/>
</dbReference>
<organism evidence="5 6">
    <name type="scientific">Arabis alpina</name>
    <name type="common">Alpine rock-cress</name>
    <dbReference type="NCBI Taxonomy" id="50452"/>
    <lineage>
        <taxon>Eukaryota</taxon>
        <taxon>Viridiplantae</taxon>
        <taxon>Streptophyta</taxon>
        <taxon>Embryophyta</taxon>
        <taxon>Tracheophyta</taxon>
        <taxon>Spermatophyta</taxon>
        <taxon>Magnoliopsida</taxon>
        <taxon>eudicotyledons</taxon>
        <taxon>Gunneridae</taxon>
        <taxon>Pentapetalae</taxon>
        <taxon>rosids</taxon>
        <taxon>malvids</taxon>
        <taxon>Brassicales</taxon>
        <taxon>Brassicaceae</taxon>
        <taxon>Arabideae</taxon>
        <taxon>Arabis</taxon>
    </lineage>
</organism>
<dbReference type="EMBL" id="KL988613">
    <property type="protein sequence ID" value="KFK22496.1"/>
    <property type="molecule type" value="Genomic_DNA"/>
</dbReference>
<evidence type="ECO:0000256" key="3">
    <source>
        <dbReference type="ARBA" id="ARBA00023274"/>
    </source>
</evidence>
<evidence type="ECO:0000256" key="4">
    <source>
        <dbReference type="SAM" id="MobiDB-lite"/>
    </source>
</evidence>
<feature type="compositionally biased region" description="Basic and acidic residues" evidence="4">
    <location>
        <begin position="147"/>
        <end position="157"/>
    </location>
</feature>
<evidence type="ECO:0000313" key="6">
    <source>
        <dbReference type="Proteomes" id="UP000029120"/>
    </source>
</evidence>
<proteinExistence type="inferred from homology"/>
<evidence type="ECO:0000256" key="1">
    <source>
        <dbReference type="ARBA" id="ARBA00010528"/>
    </source>
</evidence>
<reference evidence="6" key="1">
    <citation type="journal article" date="2015" name="Nat. Plants">
        <title>Genome expansion of Arabis alpina linked with retrotransposition and reduced symmetric DNA methylation.</title>
        <authorList>
            <person name="Willing E.M."/>
            <person name="Rawat V."/>
            <person name="Mandakova T."/>
            <person name="Maumus F."/>
            <person name="James G.V."/>
            <person name="Nordstroem K.J."/>
            <person name="Becker C."/>
            <person name="Warthmann N."/>
            <person name="Chica C."/>
            <person name="Szarzynska B."/>
            <person name="Zytnicki M."/>
            <person name="Albani M.C."/>
            <person name="Kiefer C."/>
            <person name="Bergonzi S."/>
            <person name="Castaings L."/>
            <person name="Mateos J.L."/>
            <person name="Berns M.C."/>
            <person name="Bujdoso N."/>
            <person name="Piofczyk T."/>
            <person name="de Lorenzo L."/>
            <person name="Barrero-Sicilia C."/>
            <person name="Mateos I."/>
            <person name="Piednoel M."/>
            <person name="Hagmann J."/>
            <person name="Chen-Min-Tao R."/>
            <person name="Iglesias-Fernandez R."/>
            <person name="Schuster S.C."/>
            <person name="Alonso-Blanco C."/>
            <person name="Roudier F."/>
            <person name="Carbonero P."/>
            <person name="Paz-Ares J."/>
            <person name="Davis S.J."/>
            <person name="Pecinka A."/>
            <person name="Quesneville H."/>
            <person name="Colot V."/>
            <person name="Lysak M.A."/>
            <person name="Weigel D."/>
            <person name="Coupland G."/>
            <person name="Schneeberger K."/>
        </authorList>
    </citation>
    <scope>NUCLEOTIDE SEQUENCE [LARGE SCALE GENOMIC DNA]</scope>
    <source>
        <strain evidence="6">cv. Pajares</strain>
    </source>
</reference>
<dbReference type="PANTHER" id="PTHR19431">
    <property type="entry name" value="60S RIBOSOMAL PROTEIN L4"/>
    <property type="match status" value="1"/>
</dbReference>
<dbReference type="GO" id="GO:1990904">
    <property type="term" value="C:ribonucleoprotein complex"/>
    <property type="evidence" value="ECO:0007669"/>
    <property type="project" value="UniProtKB-KW"/>
</dbReference>
<accession>A0A087FXZ4</accession>
<feature type="compositionally biased region" description="Polar residues" evidence="4">
    <location>
        <begin position="214"/>
        <end position="224"/>
    </location>
</feature>
<dbReference type="eggNOG" id="KOG1475">
    <property type="taxonomic scope" value="Eukaryota"/>
</dbReference>
<feature type="compositionally biased region" description="Basic and acidic residues" evidence="4">
    <location>
        <begin position="167"/>
        <end position="212"/>
    </location>
</feature>
<dbReference type="InterPro" id="IPR045240">
    <property type="entry name" value="Ribosomal_uL4_euk/arch"/>
</dbReference>
<feature type="region of interest" description="Disordered" evidence="4">
    <location>
        <begin position="34"/>
        <end position="56"/>
    </location>
</feature>
<feature type="region of interest" description="Disordered" evidence="4">
    <location>
        <begin position="125"/>
        <end position="224"/>
    </location>
</feature>
<dbReference type="AlphaFoldDB" id="A0A087FXZ4"/>
<dbReference type="GO" id="GO:0003735">
    <property type="term" value="F:structural constituent of ribosome"/>
    <property type="evidence" value="ECO:0007669"/>
    <property type="project" value="InterPro"/>
</dbReference>
<dbReference type="InterPro" id="IPR023574">
    <property type="entry name" value="Ribosomal_uL4_dom_sf"/>
</dbReference>
<dbReference type="Gramene" id="KFK22496">
    <property type="protein sequence ID" value="KFK22496"/>
    <property type="gene ID" value="AALP_AAs67487U000100"/>
</dbReference>
<sequence>MRQMKLKSEKASEKRTSDLERIERLIDEEVMRFSVHTGASPASQSLDQRPGKGKPEERIDLSTLVSNLVLDVVICGEKDQTFTLRNLFQEEHCGEDKGTEATKCQEEEALPSVMISSLIGTFPVQPSQRNGSGKMIDEDPFQPRLWKPPEERPKSPLEELLSDGDSDEKNAVKSYDRANGDGVEDGHHDRIVDSMVKDSETTTSKIEIDGVGKEQTTSSSGYDSRIPNQELTVAEIEKWQAERLCFGRAVKRRHGHRYYYKELGVLVVREDGSEIVYLWNDEESEERIDEYLRDISEMVEFSLNLLAAISSPWTLKLTELIEVKRLEVLVDSDTRQNLTSEKTMRRFVGCMVRTNGYVLRTGTRATMRGMRSCVGVEFLLPGFSMTTSSLSLRLGNTAYILGIQWFAIKVLKQVGTSDEAEKAKYHIGIRPGNGKVRNRCYNSWKDPLMLYGTKGAKTLKVFRNLPGVELCHEERLQWLKLGPDDHLGRFVVILMQGLSVTRDLLPLRLGRINDIHKTDQVMKHREDNQYGYIDVALGDTNQVVFQPNSSSQRTYPAKIIMQENEEEIFINWKCHSLLYNLEDKVIFKGWGNDKYEARKGIVLPKYLEKEATEMEISAKQKHAVPFSFIPSTLLTQEWITMSLVGDIVILGLEWLETLQRVQGMLVADGGMQTEEARGIVNPLGDRFLIVMRFIRGLISLRDVFFLKARHKRSLWS</sequence>
<protein>
    <submittedName>
        <fullName evidence="5">Uncharacterized protein</fullName>
    </submittedName>
</protein>
<dbReference type="GO" id="GO:0006412">
    <property type="term" value="P:translation"/>
    <property type="evidence" value="ECO:0007669"/>
    <property type="project" value="InterPro"/>
</dbReference>
<gene>
    <name evidence="5" type="ORF">AALP_AAs67487U000100</name>
</gene>
<dbReference type="GO" id="GO:0005840">
    <property type="term" value="C:ribosome"/>
    <property type="evidence" value="ECO:0007669"/>
    <property type="project" value="UniProtKB-KW"/>
</dbReference>
<name>A0A087FXZ4_ARAAL</name>
<evidence type="ECO:0000313" key="5">
    <source>
        <dbReference type="EMBL" id="KFK22496.1"/>
    </source>
</evidence>